<proteinExistence type="predicted"/>
<dbReference type="PANTHER" id="PTHR46825">
    <property type="entry name" value="D-ALANYL-D-ALANINE-CARBOXYPEPTIDASE/ENDOPEPTIDASE AMPH"/>
    <property type="match status" value="1"/>
</dbReference>
<organism evidence="2 3">
    <name type="scientific">Hymenobacter rigui</name>
    <dbReference type="NCBI Taxonomy" id="334424"/>
    <lineage>
        <taxon>Bacteria</taxon>
        <taxon>Pseudomonadati</taxon>
        <taxon>Bacteroidota</taxon>
        <taxon>Cytophagia</taxon>
        <taxon>Cytophagales</taxon>
        <taxon>Hymenobacteraceae</taxon>
        <taxon>Hymenobacter</taxon>
    </lineage>
</organism>
<gene>
    <name evidence="2" type="ORF">EI291_15155</name>
</gene>
<dbReference type="InterPro" id="IPR001466">
    <property type="entry name" value="Beta-lactam-related"/>
</dbReference>
<comment type="caution">
    <text evidence="2">The sequence shown here is derived from an EMBL/GenBank/DDBJ whole genome shotgun (WGS) entry which is preliminary data.</text>
</comment>
<dbReference type="Proteomes" id="UP000273500">
    <property type="component" value="Unassembled WGS sequence"/>
</dbReference>
<evidence type="ECO:0000313" key="2">
    <source>
        <dbReference type="EMBL" id="RSK47593.1"/>
    </source>
</evidence>
<accession>A0A428KME5</accession>
<sequence length="390" mass="43334">MRPDRLFPLLPSYSSLKEYLSHPLLLACLLLLPGCLPLARFTQQPRAGNHAVDTFIRQQMKALGIPGLAVAVIKKGKRVKVSAYGSANLEWNRPVTVHTNFQIASCTKLLTSTLVLKAIYAGKLRLQDPVGRYLDSIPPSWQALRVEHLLSHSSGLREFQGNAYASTATVVRALKDSTLEYVPGTSQHYAQADFMLAGHILEKIYGKPFPQILREEVLLPLHMMDGAYDMEQRVGSFMRTDLIAQKVTTYYDWEKQLRAYKYLYPQYTYTAGGYFASIDDLANWAIGLDQNVLFPAAFARPLLYTRGLVGGKPSDFSAAGWALPEEQTSITYAGHSGGPGLGDVWRFPEEGYTVIVLTNDGELLPGLARAIAAFYVPGLTRAANIRKFER</sequence>
<feature type="domain" description="Beta-lactamase-related" evidence="1">
    <location>
        <begin position="52"/>
        <end position="363"/>
    </location>
</feature>
<keyword evidence="2" id="KW-0378">Hydrolase</keyword>
<dbReference type="AlphaFoldDB" id="A0A428KME5"/>
<dbReference type="Pfam" id="PF00144">
    <property type="entry name" value="Beta-lactamase"/>
    <property type="match status" value="1"/>
</dbReference>
<dbReference type="InterPro" id="IPR012338">
    <property type="entry name" value="Beta-lactam/transpept-like"/>
</dbReference>
<evidence type="ECO:0000259" key="1">
    <source>
        <dbReference type="Pfam" id="PF00144"/>
    </source>
</evidence>
<protein>
    <submittedName>
        <fullName evidence="2">Class A beta-lactamase-related serine hydrolase</fullName>
    </submittedName>
</protein>
<reference evidence="2 3" key="1">
    <citation type="submission" date="2018-12" db="EMBL/GenBank/DDBJ databases">
        <authorList>
            <person name="Feng G."/>
            <person name="Zhu H."/>
        </authorList>
    </citation>
    <scope>NUCLEOTIDE SEQUENCE [LARGE SCALE GENOMIC DNA]</scope>
    <source>
        <strain evidence="2 3">KCTC 12533</strain>
    </source>
</reference>
<dbReference type="OrthoDB" id="1522765at2"/>
<name>A0A428KME5_9BACT</name>
<dbReference type="RefSeq" id="WP_125421654.1">
    <property type="nucleotide sequence ID" value="NZ_RWIT01000008.1"/>
</dbReference>
<dbReference type="EMBL" id="RWIT01000008">
    <property type="protein sequence ID" value="RSK47593.1"/>
    <property type="molecule type" value="Genomic_DNA"/>
</dbReference>
<evidence type="ECO:0000313" key="3">
    <source>
        <dbReference type="Proteomes" id="UP000273500"/>
    </source>
</evidence>
<keyword evidence="3" id="KW-1185">Reference proteome</keyword>
<dbReference type="Gene3D" id="3.40.710.10">
    <property type="entry name" value="DD-peptidase/beta-lactamase superfamily"/>
    <property type="match status" value="1"/>
</dbReference>
<dbReference type="InterPro" id="IPR050491">
    <property type="entry name" value="AmpC-like"/>
</dbReference>
<dbReference type="SUPFAM" id="SSF56601">
    <property type="entry name" value="beta-lactamase/transpeptidase-like"/>
    <property type="match status" value="1"/>
</dbReference>
<dbReference type="PANTHER" id="PTHR46825:SF9">
    <property type="entry name" value="BETA-LACTAMASE-RELATED DOMAIN-CONTAINING PROTEIN"/>
    <property type="match status" value="1"/>
</dbReference>
<dbReference type="GO" id="GO:0016787">
    <property type="term" value="F:hydrolase activity"/>
    <property type="evidence" value="ECO:0007669"/>
    <property type="project" value="UniProtKB-KW"/>
</dbReference>